<evidence type="ECO:0000313" key="2">
    <source>
        <dbReference type="Proteomes" id="UP001218218"/>
    </source>
</evidence>
<reference evidence="1" key="1">
    <citation type="submission" date="2023-03" db="EMBL/GenBank/DDBJ databases">
        <title>Massive genome expansion in bonnet fungi (Mycena s.s.) driven by repeated elements and novel gene families across ecological guilds.</title>
        <authorList>
            <consortium name="Lawrence Berkeley National Laboratory"/>
            <person name="Harder C.B."/>
            <person name="Miyauchi S."/>
            <person name="Viragh M."/>
            <person name="Kuo A."/>
            <person name="Thoen E."/>
            <person name="Andreopoulos B."/>
            <person name="Lu D."/>
            <person name="Skrede I."/>
            <person name="Drula E."/>
            <person name="Henrissat B."/>
            <person name="Morin E."/>
            <person name="Kohler A."/>
            <person name="Barry K."/>
            <person name="LaButti K."/>
            <person name="Morin E."/>
            <person name="Salamov A."/>
            <person name="Lipzen A."/>
            <person name="Mereny Z."/>
            <person name="Hegedus B."/>
            <person name="Baldrian P."/>
            <person name="Stursova M."/>
            <person name="Weitz H."/>
            <person name="Taylor A."/>
            <person name="Grigoriev I.V."/>
            <person name="Nagy L.G."/>
            <person name="Martin F."/>
            <person name="Kauserud H."/>
        </authorList>
    </citation>
    <scope>NUCLEOTIDE SEQUENCE</scope>
    <source>
        <strain evidence="1">CBHHK002</strain>
    </source>
</reference>
<dbReference type="AlphaFoldDB" id="A0AAD6ZHG6"/>
<dbReference type="EMBL" id="JARIHO010000048">
    <property type="protein sequence ID" value="KAJ7323001.1"/>
    <property type="molecule type" value="Genomic_DNA"/>
</dbReference>
<name>A0AAD6ZHG6_9AGAR</name>
<comment type="caution">
    <text evidence="1">The sequence shown here is derived from an EMBL/GenBank/DDBJ whole genome shotgun (WGS) entry which is preliminary data.</text>
</comment>
<proteinExistence type="predicted"/>
<keyword evidence="2" id="KW-1185">Reference proteome</keyword>
<evidence type="ECO:0000313" key="1">
    <source>
        <dbReference type="EMBL" id="KAJ7323001.1"/>
    </source>
</evidence>
<dbReference type="Proteomes" id="UP001218218">
    <property type="component" value="Unassembled WGS sequence"/>
</dbReference>
<evidence type="ECO:0008006" key="3">
    <source>
        <dbReference type="Google" id="ProtNLM"/>
    </source>
</evidence>
<organism evidence="1 2">
    <name type="scientific">Mycena albidolilacea</name>
    <dbReference type="NCBI Taxonomy" id="1033008"/>
    <lineage>
        <taxon>Eukaryota</taxon>
        <taxon>Fungi</taxon>
        <taxon>Dikarya</taxon>
        <taxon>Basidiomycota</taxon>
        <taxon>Agaricomycotina</taxon>
        <taxon>Agaricomycetes</taxon>
        <taxon>Agaricomycetidae</taxon>
        <taxon>Agaricales</taxon>
        <taxon>Marasmiineae</taxon>
        <taxon>Mycenaceae</taxon>
        <taxon>Mycena</taxon>
    </lineage>
</organism>
<protein>
    <recommendedName>
        <fullName evidence="3">F-box domain-containing protein</fullName>
    </recommendedName>
</protein>
<gene>
    <name evidence="1" type="ORF">DFH08DRAFT_941716</name>
</gene>
<accession>A0AAD6ZHG6</accession>
<sequence length="440" mass="48864">MESNKPITYCYGSFTGAHPHPIETAQLQTILRSDQYTKLVQLWASGPIDGGDGRKIFDFCSPLRYPTSIDDWADIPRGGGVLCGGEPRTGRLTSLFKLRRLAQICAHWRGLVMGTPALWTTIEMDFGYANISTAANKRIVQFESSAFPPLEGCEHLDRASFVSAGYQVSDVRKGHFPLLERLLVDGVPVDHDLFQFSPRLAELTLEAHDFPAVVSAVVSAVHSLAINFCHGISLGFVKFLGCITLRRARVLLLKTEHTFYPVCWPQTAFLAFSTRSSLHDTLLRVLEIFNLAISGDQLVECLAGLPRVEILSVSDPNHWDAVPDNRQLLINDDLLRGLTWTSDTGLALVPQLHSFACDTFMQFEESSYVGFISSSVGPGRNADGPFESSILYSRGKGATVEAPLAKHLSVRLSQFVLRKELRSRIERDDLRSFSYVEKSE</sequence>